<keyword evidence="3" id="KW-1185">Reference proteome</keyword>
<dbReference type="InterPro" id="IPR025595">
    <property type="entry name" value="PterinBD-DUF4346"/>
</dbReference>
<reference evidence="2 3" key="1">
    <citation type="submission" date="2020-10" db="EMBL/GenBank/DDBJ databases">
        <authorList>
            <person name="Castelo-Branco R."/>
            <person name="Eusebio N."/>
            <person name="Adriana R."/>
            <person name="Vieira A."/>
            <person name="Brugerolle De Fraissinette N."/>
            <person name="Rezende De Castro R."/>
            <person name="Schneider M.P."/>
            <person name="Vasconcelos V."/>
            <person name="Leao P.N."/>
        </authorList>
    </citation>
    <scope>NUCLEOTIDE SEQUENCE [LARGE SCALE GENOMIC DNA]</scope>
    <source>
        <strain evidence="2 3">LEGE 03274</strain>
    </source>
</reference>
<dbReference type="InterPro" id="IPR017260">
    <property type="entry name" value="UCP037673"/>
</dbReference>
<feature type="domain" description="DUF4346" evidence="1">
    <location>
        <begin position="21"/>
        <end position="126"/>
    </location>
</feature>
<name>A0ABR9V1U5_9CHRO</name>
<gene>
    <name evidence="2" type="ORF">IQ215_04040</name>
</gene>
<organism evidence="2 3">
    <name type="scientific">Cyanobacterium stanieri LEGE 03274</name>
    <dbReference type="NCBI Taxonomy" id="1828756"/>
    <lineage>
        <taxon>Bacteria</taxon>
        <taxon>Bacillati</taxon>
        <taxon>Cyanobacteriota</taxon>
        <taxon>Cyanophyceae</taxon>
        <taxon>Oscillatoriophycideae</taxon>
        <taxon>Chroococcales</taxon>
        <taxon>Geminocystaceae</taxon>
        <taxon>Cyanobacterium</taxon>
    </lineage>
</organism>
<evidence type="ECO:0000313" key="2">
    <source>
        <dbReference type="EMBL" id="MBE9221860.1"/>
    </source>
</evidence>
<evidence type="ECO:0000313" key="3">
    <source>
        <dbReference type="Proteomes" id="UP000654604"/>
    </source>
</evidence>
<protein>
    <submittedName>
        <fullName evidence="2">DUF4346 domain-containing protein</fullName>
    </submittedName>
</protein>
<dbReference type="Pfam" id="PF14251">
    <property type="entry name" value="PterinBD-DUF4346"/>
    <property type="match status" value="1"/>
</dbReference>
<proteinExistence type="predicted"/>
<dbReference type="Proteomes" id="UP000654604">
    <property type="component" value="Unassembled WGS sequence"/>
</dbReference>
<dbReference type="EMBL" id="JADEWC010000006">
    <property type="protein sequence ID" value="MBE9221860.1"/>
    <property type="molecule type" value="Genomic_DNA"/>
</dbReference>
<sequence>MTKLLEFTESDNRLSNRFIELDPQGYFIISIDREKELICAEHYSNAINEQGLAVDPDTGEVIACKGAKPRQAVTKFTGTTAKEICIKLFEESCPPPVSMFDHAAYLGREFVRAEIALKTGEDYIQD</sequence>
<dbReference type="RefSeq" id="WP_193800047.1">
    <property type="nucleotide sequence ID" value="NZ_JADEWC010000006.1"/>
</dbReference>
<comment type="caution">
    <text evidence="2">The sequence shown here is derived from an EMBL/GenBank/DDBJ whole genome shotgun (WGS) entry which is preliminary data.</text>
</comment>
<dbReference type="PIRSF" id="PIRSF037673">
    <property type="entry name" value="UCP037673"/>
    <property type="match status" value="1"/>
</dbReference>
<evidence type="ECO:0000259" key="1">
    <source>
        <dbReference type="Pfam" id="PF14251"/>
    </source>
</evidence>
<accession>A0ABR9V1U5</accession>